<name>A0A432PSR4_9HYPH</name>
<evidence type="ECO:0000313" key="1">
    <source>
        <dbReference type="EMBL" id="RUM26637.1"/>
    </source>
</evidence>
<protein>
    <submittedName>
        <fullName evidence="1">Uncharacterized protein</fullName>
    </submittedName>
</protein>
<dbReference type="Proteomes" id="UP000278823">
    <property type="component" value="Unassembled WGS sequence"/>
</dbReference>
<accession>A0A432PSR4</accession>
<dbReference type="EMBL" id="RJTH01000001">
    <property type="protein sequence ID" value="RUM26637.1"/>
    <property type="molecule type" value="Genomic_DNA"/>
</dbReference>
<sequence>MAEDLLRGRRSNAALSLEITQQRRCAALGCRRQVEVAEGTGLARYHCRYHVQHKSRHGSHWHATYKASELRPYVQSAERWIKEHREDSTYRGTYWELEHFMAGVGRADVAMNLRGQSAEYRARVAFARLRAAEIPTRRLIAIYLGVSALIEDDFGSHRTREFRIVQAAKAVHRLASGTHRKWDVWDPRTGGTRKAELHAYPRSSGHVLRKIGEVLEKACDELARAVVPEVIAMRTERFGPHPSHQPVAKAS</sequence>
<organism evidence="1 2">
    <name type="scientific">Rhizobium vallis</name>
    <dbReference type="NCBI Taxonomy" id="634290"/>
    <lineage>
        <taxon>Bacteria</taxon>
        <taxon>Pseudomonadati</taxon>
        <taxon>Pseudomonadota</taxon>
        <taxon>Alphaproteobacteria</taxon>
        <taxon>Hyphomicrobiales</taxon>
        <taxon>Rhizobiaceae</taxon>
        <taxon>Rhizobium/Agrobacterium group</taxon>
        <taxon>Rhizobium</taxon>
    </lineage>
</organism>
<proteinExistence type="predicted"/>
<dbReference type="OrthoDB" id="7852523at2"/>
<keyword evidence="2" id="KW-1185">Reference proteome</keyword>
<dbReference type="RefSeq" id="WP_126918632.1">
    <property type="nucleotide sequence ID" value="NZ_ML133686.1"/>
</dbReference>
<evidence type="ECO:0000313" key="2">
    <source>
        <dbReference type="Proteomes" id="UP000278823"/>
    </source>
</evidence>
<dbReference type="AlphaFoldDB" id="A0A432PSR4"/>
<reference evidence="2" key="1">
    <citation type="submission" date="2018-11" db="EMBL/GenBank/DDBJ databases">
        <title>Rhizobium chutanense sp. nov., isolated from root nodules of Phaseolus vulgaris in China.</title>
        <authorList>
            <person name="Huo Y."/>
        </authorList>
    </citation>
    <scope>NUCLEOTIDE SEQUENCE [LARGE SCALE GENOMIC DNA]</scope>
    <source>
        <strain evidence="2">CCBAU 65647</strain>
    </source>
</reference>
<gene>
    <name evidence="1" type="ORF">EFQ99_00015</name>
</gene>
<comment type="caution">
    <text evidence="1">The sequence shown here is derived from an EMBL/GenBank/DDBJ whole genome shotgun (WGS) entry which is preliminary data.</text>
</comment>